<dbReference type="GeneID" id="90539980"/>
<dbReference type="InterPro" id="IPR001266">
    <property type="entry name" value="Ribosomal_eS19"/>
</dbReference>
<proteinExistence type="inferred from homology"/>
<dbReference type="Gene3D" id="1.10.10.10">
    <property type="entry name" value="Winged helix-like DNA-binding domain superfamily/Winged helix DNA-binding domain"/>
    <property type="match status" value="1"/>
</dbReference>
<dbReference type="GO" id="GO:0000028">
    <property type="term" value="P:ribosomal small subunit assembly"/>
    <property type="evidence" value="ECO:0007669"/>
    <property type="project" value="TreeGrafter"/>
</dbReference>
<dbReference type="GO" id="GO:0003723">
    <property type="term" value="F:RNA binding"/>
    <property type="evidence" value="ECO:0007669"/>
    <property type="project" value="TreeGrafter"/>
</dbReference>
<dbReference type="GO" id="GO:0022627">
    <property type="term" value="C:cytosolic small ribosomal subunit"/>
    <property type="evidence" value="ECO:0007669"/>
    <property type="project" value="TreeGrafter"/>
</dbReference>
<evidence type="ECO:0000256" key="2">
    <source>
        <dbReference type="ARBA" id="ARBA00022980"/>
    </source>
</evidence>
<evidence type="ECO:0000313" key="5">
    <source>
        <dbReference type="Proteomes" id="UP001334084"/>
    </source>
</evidence>
<dbReference type="InterPro" id="IPR036388">
    <property type="entry name" value="WH-like_DNA-bd_sf"/>
</dbReference>
<evidence type="ECO:0000256" key="3">
    <source>
        <dbReference type="ARBA" id="ARBA00023274"/>
    </source>
</evidence>
<dbReference type="InterPro" id="IPR036390">
    <property type="entry name" value="WH_DNA-bd_sf"/>
</dbReference>
<dbReference type="GO" id="GO:0006412">
    <property type="term" value="P:translation"/>
    <property type="evidence" value="ECO:0007669"/>
    <property type="project" value="InterPro"/>
</dbReference>
<evidence type="ECO:0000256" key="1">
    <source>
        <dbReference type="ARBA" id="ARBA00010014"/>
    </source>
</evidence>
<dbReference type="SMART" id="SM01413">
    <property type="entry name" value="Ribosomal_S19e"/>
    <property type="match status" value="1"/>
</dbReference>
<name>A0AAX4J8A9_9MICR</name>
<keyword evidence="5" id="KW-1185">Reference proteome</keyword>
<protein>
    <submittedName>
        <fullName evidence="4">Ribosomal protein eS19</fullName>
    </submittedName>
</protein>
<keyword evidence="3" id="KW-0687">Ribonucleoprotein</keyword>
<dbReference type="EMBL" id="CP142726">
    <property type="protein sequence ID" value="WUR02176.1"/>
    <property type="molecule type" value="Genomic_DNA"/>
</dbReference>
<dbReference type="AlphaFoldDB" id="A0AAX4J8A9"/>
<gene>
    <name evidence="4" type="ORF">VNE69_01115</name>
</gene>
<reference evidence="4" key="1">
    <citation type="journal article" date="2024" name="BMC Genomics">
        <title>Functional annotation of a divergent genome using sequence and structure-based similarity.</title>
        <authorList>
            <person name="Svedberg D."/>
            <person name="Winiger R.R."/>
            <person name="Berg A."/>
            <person name="Sharma H."/>
            <person name="Tellgren-Roth C."/>
            <person name="Debrunner-Vossbrinck B.A."/>
            <person name="Vossbrinck C.R."/>
            <person name="Barandun J."/>
        </authorList>
    </citation>
    <scope>NUCLEOTIDE SEQUENCE</scope>
    <source>
        <strain evidence="4">Illinois isolate</strain>
    </source>
</reference>
<dbReference type="KEGG" id="vnx:VNE69_01115"/>
<dbReference type="RefSeq" id="XP_065328321.1">
    <property type="nucleotide sequence ID" value="XM_065472249.1"/>
</dbReference>
<dbReference type="Proteomes" id="UP001334084">
    <property type="component" value="Chromosome 1"/>
</dbReference>
<comment type="similarity">
    <text evidence="1">Belongs to the eukaryotic ribosomal protein eS19 family.</text>
</comment>
<dbReference type="Pfam" id="PF01090">
    <property type="entry name" value="Ribosomal_S19e"/>
    <property type="match status" value="1"/>
</dbReference>
<dbReference type="GO" id="GO:0003735">
    <property type="term" value="F:structural constituent of ribosome"/>
    <property type="evidence" value="ECO:0007669"/>
    <property type="project" value="InterPro"/>
</dbReference>
<keyword evidence="2 4" id="KW-0689">Ribosomal protein</keyword>
<dbReference type="PANTHER" id="PTHR11710">
    <property type="entry name" value="40S RIBOSOMAL PROTEIN S19"/>
    <property type="match status" value="1"/>
</dbReference>
<evidence type="ECO:0000313" key="4">
    <source>
        <dbReference type="EMBL" id="WUR02176.1"/>
    </source>
</evidence>
<dbReference type="SUPFAM" id="SSF46785">
    <property type="entry name" value="Winged helix' DNA-binding domain"/>
    <property type="match status" value="1"/>
</dbReference>
<accession>A0AAX4J8A9</accession>
<sequence>MDEIYTVKTTDFVNILKKSLQSNTDITLPKDHDILKTSTGKENCPVSDDWYYARMAAILNLIAKKGNMTVEEACVEFGNYKNRGRRPSMFVKADEMFMKSIFENLEKIGYLKENKLTSNAKEIIMDVIQSLSE</sequence>
<dbReference type="PANTHER" id="PTHR11710:SF0">
    <property type="entry name" value="40S RIBOSOMAL PROTEIN S19"/>
    <property type="match status" value="1"/>
</dbReference>
<organism evidence="4 5">
    <name type="scientific">Vairimorpha necatrix</name>
    <dbReference type="NCBI Taxonomy" id="6039"/>
    <lineage>
        <taxon>Eukaryota</taxon>
        <taxon>Fungi</taxon>
        <taxon>Fungi incertae sedis</taxon>
        <taxon>Microsporidia</taxon>
        <taxon>Nosematidae</taxon>
        <taxon>Vairimorpha</taxon>
    </lineage>
</organism>